<dbReference type="InterPro" id="IPR031893">
    <property type="entry name" value="Phage_tail_APC"/>
</dbReference>
<dbReference type="KEGG" id="nao:Y958_11690"/>
<reference evidence="2 3" key="1">
    <citation type="submission" date="2017-06" db="EMBL/GenBank/DDBJ databases">
        <title>Complete genome sequence of Nitrospirillum amazonense strain CBAmC, an endophytic nitrogen-fixing and plant growth-promoting bacterium, isolated from sugarcane.</title>
        <authorList>
            <person name="Schwab S."/>
            <person name="dos Santos Teixeira K.R."/>
            <person name="Simoes Araujo J.L."/>
            <person name="Soares Vidal M."/>
            <person name="Borges de Freitas H.R."/>
            <person name="Rivello Crivelaro A.L."/>
            <person name="Bueno de Camargo Nunes A."/>
            <person name="dos Santos C.M."/>
            <person name="Palmeira da Silva Rosa D."/>
            <person name="da Silva Padilha D."/>
            <person name="da Silva E."/>
            <person name="Araujo Terra L."/>
            <person name="Soares Mendes V."/>
            <person name="Farinelli L."/>
            <person name="Magalhaes Cruz L."/>
            <person name="Baldani J.I."/>
        </authorList>
    </citation>
    <scope>NUCLEOTIDE SEQUENCE [LARGE SCALE GENOMIC DNA]</scope>
    <source>
        <strain evidence="2 3">CBAmC</strain>
    </source>
</reference>
<keyword evidence="3" id="KW-1185">Reference proteome</keyword>
<accession>A0A248JTB9</accession>
<organism evidence="2 3">
    <name type="scientific">Nitrospirillum viridazoti CBAmc</name>
    <dbReference type="NCBI Taxonomy" id="1441467"/>
    <lineage>
        <taxon>Bacteria</taxon>
        <taxon>Pseudomonadati</taxon>
        <taxon>Pseudomonadota</taxon>
        <taxon>Alphaproteobacteria</taxon>
        <taxon>Rhodospirillales</taxon>
        <taxon>Azospirillaceae</taxon>
        <taxon>Nitrospirillum</taxon>
        <taxon>Nitrospirillum viridazoti</taxon>
    </lineage>
</organism>
<evidence type="ECO:0000259" key="1">
    <source>
        <dbReference type="Pfam" id="PF16778"/>
    </source>
</evidence>
<gene>
    <name evidence="2" type="ORF">Y958_11690</name>
</gene>
<feature type="domain" description="Phage tail assembly chaperone-like" evidence="1">
    <location>
        <begin position="42"/>
        <end position="101"/>
    </location>
</feature>
<sequence>MAAISLAQDVAVNAAVHEVRDGVLVEIDADRLRAAAAATTFRTLREERFRRLSFSDVAVLPDRWAAMSDAQRAAWTAYRQALRDLPANTTDPTAPAWPVPPS</sequence>
<evidence type="ECO:0000313" key="2">
    <source>
        <dbReference type="EMBL" id="ASG21967.1"/>
    </source>
</evidence>
<protein>
    <recommendedName>
        <fullName evidence="1">Phage tail assembly chaperone-like domain-containing protein</fullName>
    </recommendedName>
</protein>
<name>A0A248JTB9_9PROT</name>
<dbReference type="AlphaFoldDB" id="A0A248JTB9"/>
<dbReference type="Gene3D" id="6.10.140.1310">
    <property type="match status" value="1"/>
</dbReference>
<dbReference type="Pfam" id="PF16778">
    <property type="entry name" value="Phage_tail_APC"/>
    <property type="match status" value="1"/>
</dbReference>
<dbReference type="EMBL" id="CP022110">
    <property type="protein sequence ID" value="ASG21967.1"/>
    <property type="molecule type" value="Genomic_DNA"/>
</dbReference>
<evidence type="ECO:0000313" key="3">
    <source>
        <dbReference type="Proteomes" id="UP000197153"/>
    </source>
</evidence>
<proteinExistence type="predicted"/>
<dbReference type="Proteomes" id="UP000197153">
    <property type="component" value="Chromosome 1"/>
</dbReference>